<evidence type="ECO:0000256" key="5">
    <source>
        <dbReference type="PROSITE-ProRule" id="PRU00333"/>
    </source>
</evidence>
<gene>
    <name evidence="7" type="ORF">CEUSTIGMA_g7260.t1</name>
</gene>
<evidence type="ECO:0000313" key="8">
    <source>
        <dbReference type="Proteomes" id="UP000232323"/>
    </source>
</evidence>
<accession>A0A250XAN0</accession>
<keyword evidence="3" id="KW-0479">Metal-binding</keyword>
<sequence length="279" mass="30514">MSSLASLLKHQPVAILDGATGTEVERRGYSISDSKLWSAKYLVKNPQVLKDIHFDYYRAGADICTTATYQASIKGLINEGVSPSDTSNIFKAAANVCADARDLFWTEYCNNVKNDQDSDSLKANFKFPSRHKPLVAYSCGAFGASMSDGSEFTGDYAEHTTVEQLISHHRERLDPIRGHPGIDLLAFETIPCIQEAEAITRLLSTGGYGIPAWVSFSCKDGEHTCHVERIGMQLGIVGRALHLHSLSLPGLLRLLRCGWSQGQQLLVDVVGQPLNTSKS</sequence>
<comment type="caution">
    <text evidence="7">The sequence shown here is derived from an EMBL/GenBank/DDBJ whole genome shotgun (WGS) entry which is preliminary data.</text>
</comment>
<dbReference type="InterPro" id="IPR036589">
    <property type="entry name" value="HCY_dom_sf"/>
</dbReference>
<dbReference type="Proteomes" id="UP000232323">
    <property type="component" value="Unassembled WGS sequence"/>
</dbReference>
<dbReference type="PANTHER" id="PTHR46015:SF1">
    <property type="entry name" value="HOMOCYSTEINE S-METHYLTRANSFERASE-LIKE ISOFORM 1"/>
    <property type="match status" value="1"/>
</dbReference>
<dbReference type="AlphaFoldDB" id="A0A250XAN0"/>
<evidence type="ECO:0000256" key="2">
    <source>
        <dbReference type="ARBA" id="ARBA00022679"/>
    </source>
</evidence>
<dbReference type="InterPro" id="IPR051486">
    <property type="entry name" value="Hcy_S-methyltransferase"/>
</dbReference>
<dbReference type="GO" id="GO:0032259">
    <property type="term" value="P:methylation"/>
    <property type="evidence" value="ECO:0007669"/>
    <property type="project" value="UniProtKB-KW"/>
</dbReference>
<dbReference type="GO" id="GO:0008898">
    <property type="term" value="F:S-adenosylmethionine-homocysteine S-methyltransferase activity"/>
    <property type="evidence" value="ECO:0007669"/>
    <property type="project" value="TreeGrafter"/>
</dbReference>
<keyword evidence="2" id="KW-0808">Transferase</keyword>
<dbReference type="GO" id="GO:0033528">
    <property type="term" value="P:S-methylmethionine cycle"/>
    <property type="evidence" value="ECO:0007669"/>
    <property type="project" value="TreeGrafter"/>
</dbReference>
<evidence type="ECO:0000256" key="4">
    <source>
        <dbReference type="ARBA" id="ARBA00022833"/>
    </source>
</evidence>
<evidence type="ECO:0000259" key="6">
    <source>
        <dbReference type="PROSITE" id="PS50970"/>
    </source>
</evidence>
<evidence type="ECO:0000256" key="3">
    <source>
        <dbReference type="ARBA" id="ARBA00022723"/>
    </source>
</evidence>
<organism evidence="7 8">
    <name type="scientific">Chlamydomonas eustigma</name>
    <dbReference type="NCBI Taxonomy" id="1157962"/>
    <lineage>
        <taxon>Eukaryota</taxon>
        <taxon>Viridiplantae</taxon>
        <taxon>Chlorophyta</taxon>
        <taxon>core chlorophytes</taxon>
        <taxon>Chlorophyceae</taxon>
        <taxon>CS clade</taxon>
        <taxon>Chlamydomonadales</taxon>
        <taxon>Chlamydomonadaceae</taxon>
        <taxon>Chlamydomonas</taxon>
    </lineage>
</organism>
<dbReference type="EMBL" id="BEGY01000046">
    <property type="protein sequence ID" value="GAX79820.1"/>
    <property type="molecule type" value="Genomic_DNA"/>
</dbReference>
<dbReference type="OrthoDB" id="261426at2759"/>
<evidence type="ECO:0000256" key="1">
    <source>
        <dbReference type="ARBA" id="ARBA00022603"/>
    </source>
</evidence>
<evidence type="ECO:0000313" key="7">
    <source>
        <dbReference type="EMBL" id="GAX79820.1"/>
    </source>
</evidence>
<dbReference type="InterPro" id="IPR003726">
    <property type="entry name" value="HCY_dom"/>
</dbReference>
<keyword evidence="1" id="KW-0489">Methyltransferase</keyword>
<feature type="domain" description="Hcy-binding" evidence="6">
    <location>
        <begin position="2"/>
        <end position="279"/>
    </location>
</feature>
<dbReference type="GO" id="GO:0046872">
    <property type="term" value="F:metal ion binding"/>
    <property type="evidence" value="ECO:0007669"/>
    <property type="project" value="UniProtKB-KW"/>
</dbReference>
<dbReference type="PROSITE" id="PS50970">
    <property type="entry name" value="HCY"/>
    <property type="match status" value="1"/>
</dbReference>
<dbReference type="PANTHER" id="PTHR46015">
    <property type="entry name" value="ZGC:172121"/>
    <property type="match status" value="1"/>
</dbReference>
<keyword evidence="4" id="KW-0862">Zinc</keyword>
<dbReference type="STRING" id="1157962.A0A250XAN0"/>
<reference evidence="7 8" key="1">
    <citation type="submission" date="2017-08" db="EMBL/GenBank/DDBJ databases">
        <title>Acidophilic green algal genome provides insights into adaptation to an acidic environment.</title>
        <authorList>
            <person name="Hirooka S."/>
            <person name="Hirose Y."/>
            <person name="Kanesaki Y."/>
            <person name="Higuchi S."/>
            <person name="Fujiwara T."/>
            <person name="Onuma R."/>
            <person name="Era A."/>
            <person name="Ohbayashi R."/>
            <person name="Uzuka A."/>
            <person name="Nozaki H."/>
            <person name="Yoshikawa H."/>
            <person name="Miyagishima S.Y."/>
        </authorList>
    </citation>
    <scope>NUCLEOTIDE SEQUENCE [LARGE SCALE GENOMIC DNA]</scope>
    <source>
        <strain evidence="7 8">NIES-2499</strain>
    </source>
</reference>
<name>A0A250XAN0_9CHLO</name>
<dbReference type="Gene3D" id="3.20.20.330">
    <property type="entry name" value="Homocysteine-binding-like domain"/>
    <property type="match status" value="1"/>
</dbReference>
<protein>
    <recommendedName>
        <fullName evidence="6">Hcy-binding domain-containing protein</fullName>
    </recommendedName>
</protein>
<keyword evidence="8" id="KW-1185">Reference proteome</keyword>
<dbReference type="SUPFAM" id="SSF82282">
    <property type="entry name" value="Homocysteine S-methyltransferase"/>
    <property type="match status" value="1"/>
</dbReference>
<comment type="caution">
    <text evidence="5">Lacks conserved residue(s) required for the propagation of feature annotation.</text>
</comment>
<dbReference type="Pfam" id="PF02574">
    <property type="entry name" value="S-methyl_trans"/>
    <property type="match status" value="1"/>
</dbReference>
<dbReference type="GO" id="GO:0009086">
    <property type="term" value="P:methionine biosynthetic process"/>
    <property type="evidence" value="ECO:0007669"/>
    <property type="project" value="TreeGrafter"/>
</dbReference>
<proteinExistence type="predicted"/>